<sequence>MNKLLALIIPFLLFPIIVEAQEIYTFNGKNYEFHTAAKGDLTLFWNTSNKYYHYFIEKDGELIELTNTEENGKFKKEYQQTLEELTPETNIPTDKLKFTLTDFEDYVKEHNATITGSSYDKDEDSKTGIRLGLFGGVTNSVYTDNPANEKSIVGGVELEIYGKNKFKRHSFFSQFRHTFKNEDFEYSKTALSFNYRFKIINANWFHLYVEGEFVDIYYYENPSYEVRESPSKAPKIVSESDFALDLPLSLGAGMAIKIGKGTFLTLSYNDFIAAGVDDNGETPIDFTAGLKFNL</sequence>
<reference evidence="1" key="1">
    <citation type="submission" date="2019-09" db="EMBL/GenBank/DDBJ databases">
        <authorList>
            <person name="Rodrigo-Torres L."/>
            <person name="Arahal R. D."/>
            <person name="Lucena T."/>
        </authorList>
    </citation>
    <scope>NUCLEOTIDE SEQUENCE</scope>
    <source>
        <strain evidence="1">ISS653</strain>
    </source>
</reference>
<evidence type="ECO:0000313" key="2">
    <source>
        <dbReference type="Proteomes" id="UP000356253"/>
    </source>
</evidence>
<dbReference type="EMBL" id="CABVMM010000011">
    <property type="protein sequence ID" value="VVV01477.1"/>
    <property type="molecule type" value="Genomic_DNA"/>
</dbReference>
<comment type="caution">
    <text evidence="1">The sequence shown here is derived from an EMBL/GenBank/DDBJ whole genome shotgun (WGS) entry which is preliminary data.</text>
</comment>
<gene>
    <name evidence="1" type="ORF">FVB9532_02769</name>
</gene>
<accession>A0AC61YAE1</accession>
<protein>
    <submittedName>
        <fullName evidence="1">Uncharacterized protein</fullName>
    </submittedName>
</protein>
<proteinExistence type="predicted"/>
<name>A0AC61YAE1_9FLAO</name>
<dbReference type="Proteomes" id="UP000356253">
    <property type="component" value="Unassembled WGS sequence"/>
</dbReference>
<organism evidence="1 2">
    <name type="scientific">Mesonia oceanica</name>
    <dbReference type="NCBI Taxonomy" id="2687242"/>
    <lineage>
        <taxon>Bacteria</taxon>
        <taxon>Pseudomonadati</taxon>
        <taxon>Bacteroidota</taxon>
        <taxon>Flavobacteriia</taxon>
        <taxon>Flavobacteriales</taxon>
        <taxon>Flavobacteriaceae</taxon>
        <taxon>Mesonia</taxon>
    </lineage>
</organism>
<keyword evidence="2" id="KW-1185">Reference proteome</keyword>
<evidence type="ECO:0000313" key="1">
    <source>
        <dbReference type="EMBL" id="VVV01477.1"/>
    </source>
</evidence>